<protein>
    <recommendedName>
        <fullName evidence="3">SnoaL-like domain-containing protein</fullName>
    </recommendedName>
</protein>
<dbReference type="InterPro" id="IPR032710">
    <property type="entry name" value="NTF2-like_dom_sf"/>
</dbReference>
<evidence type="ECO:0000313" key="2">
    <source>
        <dbReference type="Proteomes" id="UP000310158"/>
    </source>
</evidence>
<gene>
    <name evidence="1" type="ORF">EW146_g3341</name>
</gene>
<name>A0A4S4LY42_9AGAM</name>
<keyword evidence="2" id="KW-1185">Reference proteome</keyword>
<proteinExistence type="predicted"/>
<dbReference type="OrthoDB" id="3758478at2759"/>
<dbReference type="Proteomes" id="UP000310158">
    <property type="component" value="Unassembled WGS sequence"/>
</dbReference>
<evidence type="ECO:0000313" key="1">
    <source>
        <dbReference type="EMBL" id="THH17472.1"/>
    </source>
</evidence>
<dbReference type="SUPFAM" id="SSF54427">
    <property type="entry name" value="NTF2-like"/>
    <property type="match status" value="1"/>
</dbReference>
<organism evidence="1 2">
    <name type="scientific">Bondarzewia mesenterica</name>
    <dbReference type="NCBI Taxonomy" id="1095465"/>
    <lineage>
        <taxon>Eukaryota</taxon>
        <taxon>Fungi</taxon>
        <taxon>Dikarya</taxon>
        <taxon>Basidiomycota</taxon>
        <taxon>Agaricomycotina</taxon>
        <taxon>Agaricomycetes</taxon>
        <taxon>Russulales</taxon>
        <taxon>Bondarzewiaceae</taxon>
        <taxon>Bondarzewia</taxon>
    </lineage>
</organism>
<reference evidence="1 2" key="1">
    <citation type="submission" date="2019-02" db="EMBL/GenBank/DDBJ databases">
        <title>Genome sequencing of the rare red list fungi Bondarzewia mesenterica.</title>
        <authorList>
            <person name="Buettner E."/>
            <person name="Kellner H."/>
        </authorList>
    </citation>
    <scope>NUCLEOTIDE SEQUENCE [LARGE SCALE GENOMIC DNA]</scope>
    <source>
        <strain evidence="1 2">DSM 108281</strain>
    </source>
</reference>
<dbReference type="AlphaFoldDB" id="A0A4S4LY42"/>
<dbReference type="Gene3D" id="3.10.450.50">
    <property type="match status" value="1"/>
</dbReference>
<comment type="caution">
    <text evidence="1">The sequence shown here is derived from an EMBL/GenBank/DDBJ whole genome shotgun (WGS) entry which is preliminary data.</text>
</comment>
<accession>A0A4S4LY42</accession>
<sequence>MTFITVPTLSLQQSVVLTWLEALSRFDTETLGALLAEDYISAIRPTSMGQPDKGKEAGLKLASSTKTLFGENEIKIEIYDLVETQRKVWVHARLTSETTTGVKYNSESIFMFTFGENVEPKIKKITEFCDSQVSKEFGEKLRQGL</sequence>
<dbReference type="EMBL" id="SGPL01000110">
    <property type="protein sequence ID" value="THH17472.1"/>
    <property type="molecule type" value="Genomic_DNA"/>
</dbReference>
<evidence type="ECO:0008006" key="3">
    <source>
        <dbReference type="Google" id="ProtNLM"/>
    </source>
</evidence>